<dbReference type="AlphaFoldDB" id="A0A146KQQ7"/>
<organism evidence="2">
    <name type="scientific">Lygus hesperus</name>
    <name type="common">Western plant bug</name>
    <dbReference type="NCBI Taxonomy" id="30085"/>
    <lineage>
        <taxon>Eukaryota</taxon>
        <taxon>Metazoa</taxon>
        <taxon>Ecdysozoa</taxon>
        <taxon>Arthropoda</taxon>
        <taxon>Hexapoda</taxon>
        <taxon>Insecta</taxon>
        <taxon>Pterygota</taxon>
        <taxon>Neoptera</taxon>
        <taxon>Paraneoptera</taxon>
        <taxon>Hemiptera</taxon>
        <taxon>Heteroptera</taxon>
        <taxon>Panheteroptera</taxon>
        <taxon>Cimicomorpha</taxon>
        <taxon>Miridae</taxon>
        <taxon>Mirini</taxon>
        <taxon>Lygus</taxon>
    </lineage>
</organism>
<evidence type="ECO:0000256" key="1">
    <source>
        <dbReference type="SAM" id="MobiDB-lite"/>
    </source>
</evidence>
<accession>A0A146KQQ7</accession>
<dbReference type="EMBL" id="GDHC01021057">
    <property type="protein sequence ID" value="JAP97571.1"/>
    <property type="molecule type" value="Transcribed_RNA"/>
</dbReference>
<gene>
    <name evidence="2" type="ORF">g.86180</name>
</gene>
<feature type="compositionally biased region" description="Basic residues" evidence="1">
    <location>
        <begin position="209"/>
        <end position="225"/>
    </location>
</feature>
<feature type="region of interest" description="Disordered" evidence="1">
    <location>
        <begin position="146"/>
        <end position="274"/>
    </location>
</feature>
<name>A0A146KQQ7_LYGHE</name>
<feature type="compositionally biased region" description="Basic and acidic residues" evidence="1">
    <location>
        <begin position="235"/>
        <end position="246"/>
    </location>
</feature>
<sequence length="296" mass="31814">MSADREVPSSVFSGYNRTSRTIISLLRPAGSSAWCSYDIRSGADAGVLNVLFDPVEVTGDSGVDPRVARTTAAHSPRHYPNDFILFTSIVHEQRSSTVTLAGVLNAFAGAHHVRRDPVRSVLGGPALSEGEDGNLHFLHDVGQRAALRSPPPADHSPHLTGRVGPWRDDEGPPRSADRQQVEVVKVRREAAPCDRLRKGGGGGGIGSRSHPRKTGLKGRRTRLARATRGGEGTEDGVRRGSKRPQEGGDVPEQKWGTPDRPEAEEGYPDVPAPAAKIRGGKYGFTFAFSRCPLQRG</sequence>
<feature type="non-terminal residue" evidence="2">
    <location>
        <position position="296"/>
    </location>
</feature>
<proteinExistence type="predicted"/>
<reference evidence="2" key="1">
    <citation type="journal article" date="2016" name="Gigascience">
        <title>De novo construction of an expanded transcriptome assembly for the western tarnished plant bug, Lygus hesperus.</title>
        <authorList>
            <person name="Tassone E.E."/>
            <person name="Geib S.M."/>
            <person name="Hall B."/>
            <person name="Fabrick J.A."/>
            <person name="Brent C.S."/>
            <person name="Hull J.J."/>
        </authorList>
    </citation>
    <scope>NUCLEOTIDE SEQUENCE</scope>
</reference>
<evidence type="ECO:0000313" key="2">
    <source>
        <dbReference type="EMBL" id="JAP97571.1"/>
    </source>
</evidence>
<feature type="compositionally biased region" description="Basic and acidic residues" evidence="1">
    <location>
        <begin position="165"/>
        <end position="197"/>
    </location>
</feature>
<protein>
    <submittedName>
        <fullName evidence="2">Uncharacterized protein</fullName>
    </submittedName>
</protein>